<dbReference type="PROSITE" id="PS50042">
    <property type="entry name" value="CNMP_BINDING_3"/>
    <property type="match status" value="2"/>
</dbReference>
<feature type="compositionally biased region" description="Polar residues" evidence="11">
    <location>
        <begin position="190"/>
        <end position="200"/>
    </location>
</feature>
<evidence type="ECO:0000256" key="7">
    <source>
        <dbReference type="ARBA" id="ARBA00022801"/>
    </source>
</evidence>
<dbReference type="GO" id="GO:0004862">
    <property type="term" value="F:cAMP-dependent protein kinase inhibitor activity"/>
    <property type="evidence" value="ECO:0007669"/>
    <property type="project" value="TreeGrafter"/>
</dbReference>
<evidence type="ECO:0000256" key="9">
    <source>
        <dbReference type="ARBA" id="ARBA00061002"/>
    </source>
</evidence>
<dbReference type="SUPFAM" id="SSF56281">
    <property type="entry name" value="Metallo-hydrolase/oxidoreductase"/>
    <property type="match status" value="1"/>
</dbReference>
<keyword evidence="7" id="KW-0378">Hydrolase</keyword>
<dbReference type="InterPro" id="IPR018490">
    <property type="entry name" value="cNMP-bd_dom_sf"/>
</dbReference>
<dbReference type="PANTHER" id="PTHR11635">
    <property type="entry name" value="CAMP-DEPENDENT PROTEIN KINASE REGULATORY CHAIN"/>
    <property type="match status" value="1"/>
</dbReference>
<evidence type="ECO:0000256" key="5">
    <source>
        <dbReference type="ARBA" id="ARBA00022737"/>
    </source>
</evidence>
<dbReference type="Gene3D" id="3.60.15.10">
    <property type="entry name" value="Ribonuclease Z/Hydroxyacylglutathione hydrolase-like"/>
    <property type="match status" value="1"/>
</dbReference>
<dbReference type="Pfam" id="PF23023">
    <property type="entry name" value="Anti-Pycsar_Apyc1"/>
    <property type="match status" value="1"/>
</dbReference>
<comment type="cofactor">
    <cofactor evidence="1">
        <name>Mg(2+)</name>
        <dbReference type="ChEBI" id="CHEBI:18420"/>
    </cofactor>
</comment>
<feature type="domain" description="Cyclic nucleotide-binding" evidence="12">
    <location>
        <begin position="695"/>
        <end position="810"/>
    </location>
</feature>
<feature type="compositionally biased region" description="Basic and acidic residues" evidence="11">
    <location>
        <begin position="26"/>
        <end position="41"/>
    </location>
</feature>
<proteinExistence type="inferred from homology"/>
<evidence type="ECO:0000256" key="2">
    <source>
        <dbReference type="ARBA" id="ARBA00004496"/>
    </source>
</evidence>
<keyword evidence="5" id="KW-0677">Repeat</keyword>
<dbReference type="InterPro" id="IPR000595">
    <property type="entry name" value="cNMP-bd_dom"/>
</dbReference>
<evidence type="ECO:0000256" key="3">
    <source>
        <dbReference type="ARBA" id="ARBA00022490"/>
    </source>
</evidence>
<evidence type="ECO:0000256" key="4">
    <source>
        <dbReference type="ARBA" id="ARBA00022723"/>
    </source>
</evidence>
<dbReference type="SUPFAM" id="SSF51206">
    <property type="entry name" value="cAMP-binding domain-like"/>
    <property type="match status" value="2"/>
</dbReference>
<keyword evidence="8" id="KW-0460">Magnesium</keyword>
<feature type="compositionally biased region" description="Polar residues" evidence="11">
    <location>
        <begin position="42"/>
        <end position="60"/>
    </location>
</feature>
<keyword evidence="14" id="KW-1185">Reference proteome</keyword>
<dbReference type="GO" id="GO:0046872">
    <property type="term" value="F:metal ion binding"/>
    <property type="evidence" value="ECO:0007669"/>
    <property type="project" value="UniProtKB-KW"/>
</dbReference>
<dbReference type="InterPro" id="IPR014710">
    <property type="entry name" value="RmlC-like_jellyroll"/>
</dbReference>
<gene>
    <name evidence="13" type="ORF">AB1Y20_019843</name>
</gene>
<dbReference type="GO" id="GO:0016787">
    <property type="term" value="F:hydrolase activity"/>
    <property type="evidence" value="ECO:0007669"/>
    <property type="project" value="UniProtKB-KW"/>
</dbReference>
<accession>A0AB34JVM0</accession>
<dbReference type="GO" id="GO:0030552">
    <property type="term" value="F:cAMP binding"/>
    <property type="evidence" value="ECO:0007669"/>
    <property type="project" value="TreeGrafter"/>
</dbReference>
<evidence type="ECO:0000313" key="13">
    <source>
        <dbReference type="EMBL" id="KAL1524967.1"/>
    </source>
</evidence>
<dbReference type="InterPro" id="IPR001279">
    <property type="entry name" value="Metallo-B-lactamas"/>
</dbReference>
<keyword evidence="3" id="KW-0963">Cytoplasm</keyword>
<dbReference type="Proteomes" id="UP001515480">
    <property type="component" value="Unassembled WGS sequence"/>
</dbReference>
<keyword evidence="6" id="KW-0547">Nucleotide-binding</keyword>
<keyword evidence="10" id="KW-0175">Coiled coil</keyword>
<feature type="coiled-coil region" evidence="10">
    <location>
        <begin position="67"/>
        <end position="94"/>
    </location>
</feature>
<name>A0AB34JVM0_PRYPA</name>
<dbReference type="GO" id="GO:0005952">
    <property type="term" value="C:cAMP-dependent protein kinase complex"/>
    <property type="evidence" value="ECO:0007669"/>
    <property type="project" value="InterPro"/>
</dbReference>
<evidence type="ECO:0000259" key="12">
    <source>
        <dbReference type="PROSITE" id="PS50042"/>
    </source>
</evidence>
<protein>
    <recommendedName>
        <fullName evidence="12">Cyclic nucleotide-binding domain-containing protein</fullName>
    </recommendedName>
</protein>
<dbReference type="Pfam" id="PF00027">
    <property type="entry name" value="cNMP_binding"/>
    <property type="match status" value="1"/>
</dbReference>
<dbReference type="InterPro" id="IPR036866">
    <property type="entry name" value="RibonucZ/Hydroxyglut_hydro"/>
</dbReference>
<dbReference type="PANTHER" id="PTHR11635:SF152">
    <property type="entry name" value="CAMP-DEPENDENT PROTEIN KINASE TYPE I REGULATORY SUBUNIT-RELATED"/>
    <property type="match status" value="1"/>
</dbReference>
<comment type="similarity">
    <text evidence="9">Belongs to the metallo-beta-lactamase superfamily. cNMP phosphodiesterase family.</text>
</comment>
<organism evidence="13 14">
    <name type="scientific">Prymnesium parvum</name>
    <name type="common">Toxic golden alga</name>
    <dbReference type="NCBI Taxonomy" id="97485"/>
    <lineage>
        <taxon>Eukaryota</taxon>
        <taxon>Haptista</taxon>
        <taxon>Haptophyta</taxon>
        <taxon>Prymnesiophyceae</taxon>
        <taxon>Prymnesiales</taxon>
        <taxon>Prymnesiaceae</taxon>
        <taxon>Prymnesium</taxon>
    </lineage>
</organism>
<evidence type="ECO:0000256" key="11">
    <source>
        <dbReference type="SAM" id="MobiDB-lite"/>
    </source>
</evidence>
<evidence type="ECO:0000256" key="6">
    <source>
        <dbReference type="ARBA" id="ARBA00022741"/>
    </source>
</evidence>
<feature type="region of interest" description="Disordered" evidence="11">
    <location>
        <begin position="1"/>
        <end position="67"/>
    </location>
</feature>
<dbReference type="GO" id="GO:0005829">
    <property type="term" value="C:cytosol"/>
    <property type="evidence" value="ECO:0007669"/>
    <property type="project" value="TreeGrafter"/>
</dbReference>
<keyword evidence="4" id="KW-0479">Metal-binding</keyword>
<evidence type="ECO:0000256" key="8">
    <source>
        <dbReference type="ARBA" id="ARBA00022842"/>
    </source>
</evidence>
<comment type="caution">
    <text evidence="13">The sequence shown here is derived from an EMBL/GenBank/DDBJ whole genome shotgun (WGS) entry which is preliminary data.</text>
</comment>
<evidence type="ECO:0000256" key="10">
    <source>
        <dbReference type="SAM" id="Coils"/>
    </source>
</evidence>
<evidence type="ECO:0000313" key="14">
    <source>
        <dbReference type="Proteomes" id="UP001515480"/>
    </source>
</evidence>
<dbReference type="CDD" id="cd00038">
    <property type="entry name" value="CAP_ED"/>
    <property type="match status" value="2"/>
</dbReference>
<dbReference type="Gene3D" id="2.60.120.10">
    <property type="entry name" value="Jelly Rolls"/>
    <property type="match status" value="2"/>
</dbReference>
<dbReference type="GO" id="GO:0034236">
    <property type="term" value="F:protein kinase A catalytic subunit binding"/>
    <property type="evidence" value="ECO:0007669"/>
    <property type="project" value="TreeGrafter"/>
</dbReference>
<feature type="region of interest" description="Disordered" evidence="11">
    <location>
        <begin position="178"/>
        <end position="200"/>
    </location>
</feature>
<comment type="subcellular location">
    <subcellularLocation>
        <location evidence="2">Cytoplasm</location>
    </subcellularLocation>
</comment>
<dbReference type="InterPro" id="IPR050503">
    <property type="entry name" value="cAMP-dep_PK_reg_su-like"/>
</dbReference>
<feature type="region of interest" description="Disordered" evidence="11">
    <location>
        <begin position="99"/>
        <end position="146"/>
    </location>
</feature>
<evidence type="ECO:0000256" key="1">
    <source>
        <dbReference type="ARBA" id="ARBA00001946"/>
    </source>
</evidence>
<feature type="domain" description="Cyclic nucleotide-binding" evidence="12">
    <location>
        <begin position="822"/>
        <end position="922"/>
    </location>
</feature>
<sequence>MGTTCSKPQEKFDSVQEGEEAINSAKDVKLEGDLNMSDRSRAPTQVRFSTTVFQGRNSMDNEPEMSQADLQAQLEKLDEERHTLQEQLTRLQAIELTQDGGDSLMGDDGHNGPRVRFSRAEGDKESSAPTKSMKPPADRRNSFAGGASRISTYVQAEHRNEKNVDTNASLMEMLTRSRRRTRFNHRSSEGRTNNANEQSTLTYLPRGGVHVQTKYGAIQFGIPPETVKDSIRLGLELPRTYVVPKDRFNLKYGTNTSEVEFPAYMNFFVKGRSTTLVCTDEAAEIIKKVMDEVLEGPDETLIYTDEEYSAFVDDETFEARPNHIKEINYFKEPRNGRIISTATLVNFAIFVFNEKKQLSVNLPGGDDCEEGSFLIVDEGNQYAVVVDGEIVARVDDHLASAIEDPPHILMPSRSELMATEEFDTPDFGITVLGSADGFTADGTTAGFVLWMRNHGILVDPPAHSAQYLRQNGISSRKVTHVILTHCHADHDAGTFQKILLEQRVTVMTTKTIMASFIRKYSLVSGMPEDFLLRLFIVHFVKISEPVHFQGGTITFFYALHALPCIGFRAELDGKSITYSGDTFYEPEGLQMLQERGIISEARRQSLIHRGSLQPSDLILHEAGVAPIHTPPDALKALPQELRDNLKVIHISDKRADDAGLEKVRVGFEHTVSIPVQPSAHAQATNILHMLLATDLFRSLDVNTAIDLLLVTTQKTYTPGELIFRPGDPGDCLRIVQAGSVTLERDGTTRELRYCDYFGEGALLADGGKHSGTATALTMVRLVEIAKPDFQYLMSRRPLLRERLMRRAQRYAASWKAIGANSVFANFSLSQVMQLQSVMQEETVKVGQVVWKKGELVKDVILVGQGIFYFKELPETEKEPFRMGALLVDVYSLEHRKPHRLTMVAQTDGRLFRISGRDILEFLDNNPGAFIWMRDTLLVE</sequence>
<dbReference type="SMART" id="SM00100">
    <property type="entry name" value="cNMP"/>
    <property type="match status" value="2"/>
</dbReference>
<dbReference type="EMBL" id="JBGBPQ010000004">
    <property type="protein sequence ID" value="KAL1524967.1"/>
    <property type="molecule type" value="Genomic_DNA"/>
</dbReference>
<dbReference type="FunFam" id="3.60.15.10:FF:000029">
    <property type="entry name" value="Cyclic nucleotide-binding domain protein"/>
    <property type="match status" value="1"/>
</dbReference>
<dbReference type="CDD" id="cd07738">
    <property type="entry name" value="DdPDE5-like_MBL-fold"/>
    <property type="match status" value="1"/>
</dbReference>
<reference evidence="13 14" key="1">
    <citation type="journal article" date="2024" name="Science">
        <title>Giant polyketide synthase enzymes in the biosynthesis of giant marine polyether toxins.</title>
        <authorList>
            <person name="Fallon T.R."/>
            <person name="Shende V.V."/>
            <person name="Wierzbicki I.H."/>
            <person name="Pendleton A.L."/>
            <person name="Watervoot N.F."/>
            <person name="Auber R.P."/>
            <person name="Gonzalez D.J."/>
            <person name="Wisecaver J.H."/>
            <person name="Moore B.S."/>
        </authorList>
    </citation>
    <scope>NUCLEOTIDE SEQUENCE [LARGE SCALE GENOMIC DNA]</scope>
    <source>
        <strain evidence="13 14">12B1</strain>
    </source>
</reference>
<dbReference type="AlphaFoldDB" id="A0AB34JVM0"/>
<dbReference type="SMART" id="SM00849">
    <property type="entry name" value="Lactamase_B"/>
    <property type="match status" value="1"/>
</dbReference>